<dbReference type="GO" id="GO:0016810">
    <property type="term" value="F:hydrolase activity, acting on carbon-nitrogen (but not peptide) bonds"/>
    <property type="evidence" value="ECO:0007669"/>
    <property type="project" value="InterPro"/>
</dbReference>
<organism evidence="3 4">
    <name type="scientific">Bacillus oleivorans</name>
    <dbReference type="NCBI Taxonomy" id="1448271"/>
    <lineage>
        <taxon>Bacteria</taxon>
        <taxon>Bacillati</taxon>
        <taxon>Bacillota</taxon>
        <taxon>Bacilli</taxon>
        <taxon>Bacillales</taxon>
        <taxon>Bacillaceae</taxon>
        <taxon>Bacillus</taxon>
    </lineage>
</organism>
<dbReference type="InterPro" id="IPR002509">
    <property type="entry name" value="NODB_dom"/>
</dbReference>
<dbReference type="Proteomes" id="UP000219546">
    <property type="component" value="Unassembled WGS sequence"/>
</dbReference>
<keyword evidence="1" id="KW-0732">Signal</keyword>
<feature type="domain" description="NodB homology" evidence="2">
    <location>
        <begin position="233"/>
        <end position="414"/>
    </location>
</feature>
<dbReference type="InterPro" id="IPR051398">
    <property type="entry name" value="Polysacch_Deacetylase"/>
</dbReference>
<evidence type="ECO:0000313" key="3">
    <source>
        <dbReference type="EMBL" id="SNX67367.1"/>
    </source>
</evidence>
<dbReference type="PROSITE" id="PS51677">
    <property type="entry name" value="NODB"/>
    <property type="match status" value="1"/>
</dbReference>
<dbReference type="InterPro" id="IPR011330">
    <property type="entry name" value="Glyco_hydro/deAcase_b/a-brl"/>
</dbReference>
<keyword evidence="4" id="KW-1185">Reference proteome</keyword>
<dbReference type="Pfam" id="PF01522">
    <property type="entry name" value="Polysacc_deac_1"/>
    <property type="match status" value="1"/>
</dbReference>
<evidence type="ECO:0000313" key="4">
    <source>
        <dbReference type="Proteomes" id="UP000219546"/>
    </source>
</evidence>
<dbReference type="EMBL" id="OAOP01000001">
    <property type="protein sequence ID" value="SNX67367.1"/>
    <property type="molecule type" value="Genomic_DNA"/>
</dbReference>
<dbReference type="SUPFAM" id="SSF88713">
    <property type="entry name" value="Glycoside hydrolase/deacetylase"/>
    <property type="match status" value="1"/>
</dbReference>
<dbReference type="AlphaFoldDB" id="A0A285CID5"/>
<proteinExistence type="predicted"/>
<gene>
    <name evidence="3" type="ORF">SAMN05877753_101686</name>
</gene>
<dbReference type="PANTHER" id="PTHR34216:SF7">
    <property type="entry name" value="POLY-BETA-1,6-N-ACETYL-D-GLUCOSAMINE N-DEACETYLASE"/>
    <property type="match status" value="1"/>
</dbReference>
<dbReference type="RefSeq" id="WP_097157169.1">
    <property type="nucleotide sequence ID" value="NZ_JBEPMQ010000003.1"/>
</dbReference>
<reference evidence="3 4" key="1">
    <citation type="submission" date="2017-08" db="EMBL/GenBank/DDBJ databases">
        <authorList>
            <person name="de Groot N.N."/>
        </authorList>
    </citation>
    <scope>NUCLEOTIDE SEQUENCE [LARGE SCALE GENOMIC DNA]</scope>
    <source>
        <strain evidence="3 4">JC228</strain>
    </source>
</reference>
<evidence type="ECO:0000259" key="2">
    <source>
        <dbReference type="PROSITE" id="PS51677"/>
    </source>
</evidence>
<protein>
    <submittedName>
        <fullName evidence="3">Polysaccharide deacetylase</fullName>
    </submittedName>
</protein>
<accession>A0A285CID5</accession>
<dbReference type="GO" id="GO:0005975">
    <property type="term" value="P:carbohydrate metabolic process"/>
    <property type="evidence" value="ECO:0007669"/>
    <property type="project" value="InterPro"/>
</dbReference>
<dbReference type="OrthoDB" id="9778320at2"/>
<name>A0A285CID5_9BACI</name>
<sequence length="414" mass="47589">MIRQKKFFIRYLFFVFFLLGFFLFNNQVNANELRYVQVIQDTILYDDINGKQVVVGKLVKDEVFIIVSEDESYYYIKFGNHTAYFFKTDGVETDVGLTNHEIQPNSNTVIITQRPVTVFQNIGDAGGFALIGRNMRYPIIEKVGDYYRVHIGGRLGYISAKPNFVKPDPGIPVLMYHHMVENKDLHLWTGNQMVIAVEQFQEQVEYLAKHGYRTIGLSELEDYLNNEANLTGNTVVLTFDDGYLSVYQYAVPILREHGFHAVNFAIGIRIRQAAEPWDPAYLQYMGLKEMNEAGDILEHQHHTYMMHLRVKETNNPYMIEFEESAIIADLELGKIQINKSAAVNDVSEVKYLAYPWGQYDDEAISASLTSGISMAFTTEPGYVQLGMEKMKLPRQGIAQSHPFHYFIKKIEGTF</sequence>
<dbReference type="PANTHER" id="PTHR34216">
    <property type="match status" value="1"/>
</dbReference>
<evidence type="ECO:0000256" key="1">
    <source>
        <dbReference type="ARBA" id="ARBA00022729"/>
    </source>
</evidence>
<dbReference type="Gene3D" id="3.20.20.370">
    <property type="entry name" value="Glycoside hydrolase/deacetylase"/>
    <property type="match status" value="1"/>
</dbReference>